<dbReference type="EMBL" id="ML976074">
    <property type="protein sequence ID" value="KAF1939788.1"/>
    <property type="molecule type" value="Genomic_DNA"/>
</dbReference>
<sequence>MGSIQARIWQQRASQAQHVITSPAVSSYLPALVVPSSRTDPHTNFLGIKCSIVQSICNQNALKIPINSINSMPSVDLDQSIQVELIFFIVFLVDNSGGLNNTQYATSAIKIYQPIIQHVAATEWGMGDLLLMPTYSLPLVLARRYVQLAVGFRQRTCP</sequence>
<organism evidence="1 2">
    <name type="scientific">Clathrospora elynae</name>
    <dbReference type="NCBI Taxonomy" id="706981"/>
    <lineage>
        <taxon>Eukaryota</taxon>
        <taxon>Fungi</taxon>
        <taxon>Dikarya</taxon>
        <taxon>Ascomycota</taxon>
        <taxon>Pezizomycotina</taxon>
        <taxon>Dothideomycetes</taxon>
        <taxon>Pleosporomycetidae</taxon>
        <taxon>Pleosporales</taxon>
        <taxon>Diademaceae</taxon>
        <taxon>Clathrospora</taxon>
    </lineage>
</organism>
<accession>A0A6A5SJK5</accession>
<reference evidence="1" key="1">
    <citation type="journal article" date="2020" name="Stud. Mycol.">
        <title>101 Dothideomycetes genomes: a test case for predicting lifestyles and emergence of pathogens.</title>
        <authorList>
            <person name="Haridas S."/>
            <person name="Albert R."/>
            <person name="Binder M."/>
            <person name="Bloem J."/>
            <person name="Labutti K."/>
            <person name="Salamov A."/>
            <person name="Andreopoulos B."/>
            <person name="Baker S."/>
            <person name="Barry K."/>
            <person name="Bills G."/>
            <person name="Bluhm B."/>
            <person name="Cannon C."/>
            <person name="Castanera R."/>
            <person name="Culley D."/>
            <person name="Daum C."/>
            <person name="Ezra D."/>
            <person name="Gonzalez J."/>
            <person name="Henrissat B."/>
            <person name="Kuo A."/>
            <person name="Liang C."/>
            <person name="Lipzen A."/>
            <person name="Lutzoni F."/>
            <person name="Magnuson J."/>
            <person name="Mondo S."/>
            <person name="Nolan M."/>
            <person name="Ohm R."/>
            <person name="Pangilinan J."/>
            <person name="Park H.-J."/>
            <person name="Ramirez L."/>
            <person name="Alfaro M."/>
            <person name="Sun H."/>
            <person name="Tritt A."/>
            <person name="Yoshinaga Y."/>
            <person name="Zwiers L.-H."/>
            <person name="Turgeon B."/>
            <person name="Goodwin S."/>
            <person name="Spatafora J."/>
            <person name="Crous P."/>
            <person name="Grigoriev I."/>
        </authorList>
    </citation>
    <scope>NUCLEOTIDE SEQUENCE</scope>
    <source>
        <strain evidence="1">CBS 161.51</strain>
    </source>
</reference>
<dbReference type="AlphaFoldDB" id="A0A6A5SJK5"/>
<keyword evidence="2" id="KW-1185">Reference proteome</keyword>
<proteinExistence type="predicted"/>
<dbReference type="Proteomes" id="UP000800038">
    <property type="component" value="Unassembled WGS sequence"/>
</dbReference>
<name>A0A6A5SJK5_9PLEO</name>
<gene>
    <name evidence="1" type="ORF">EJ02DRAFT_467846</name>
</gene>
<evidence type="ECO:0000313" key="2">
    <source>
        <dbReference type="Proteomes" id="UP000800038"/>
    </source>
</evidence>
<protein>
    <submittedName>
        <fullName evidence="1">Uncharacterized protein</fullName>
    </submittedName>
</protein>
<evidence type="ECO:0000313" key="1">
    <source>
        <dbReference type="EMBL" id="KAF1939788.1"/>
    </source>
</evidence>